<protein>
    <submittedName>
        <fullName evidence="2">Uncharacterized protein</fullName>
    </submittedName>
</protein>
<proteinExistence type="predicted"/>
<keyword evidence="1" id="KW-0812">Transmembrane</keyword>
<keyword evidence="1" id="KW-1133">Transmembrane helix</keyword>
<evidence type="ECO:0000256" key="1">
    <source>
        <dbReference type="SAM" id="Phobius"/>
    </source>
</evidence>
<evidence type="ECO:0000313" key="3">
    <source>
        <dbReference type="Proteomes" id="UP000676456"/>
    </source>
</evidence>
<keyword evidence="3" id="KW-1185">Reference proteome</keyword>
<evidence type="ECO:0000313" key="2">
    <source>
        <dbReference type="EMBL" id="MBS4224870.1"/>
    </source>
</evidence>
<dbReference type="AlphaFoldDB" id="A0A942UQ96"/>
<sequence length="157" mass="17562">MFVILMLFIWILVELVSIYSIIKKKHLLFDERITTTMCTAITMISSFSIALHIKLLLPEPHIAFYLFPILTGLIIGWKFDKIIKPAALSGIYHGTMGGIMGMMLGSVLLNPALCNIPIKSDAMMVTNMYSLAMFIALIHGLISHLIRYSFKGRGGNK</sequence>
<feature type="transmembrane region" description="Helical" evidence="1">
    <location>
        <begin position="129"/>
        <end position="150"/>
    </location>
</feature>
<feature type="transmembrane region" description="Helical" evidence="1">
    <location>
        <begin position="6"/>
        <end position="22"/>
    </location>
</feature>
<dbReference type="EMBL" id="JAGYPN010000005">
    <property type="protein sequence ID" value="MBS4224870.1"/>
    <property type="molecule type" value="Genomic_DNA"/>
</dbReference>
<feature type="transmembrane region" description="Helical" evidence="1">
    <location>
        <begin position="62"/>
        <end position="79"/>
    </location>
</feature>
<comment type="caution">
    <text evidence="2">The sequence shown here is derived from an EMBL/GenBank/DDBJ whole genome shotgun (WGS) entry which is preliminary data.</text>
</comment>
<feature type="transmembrane region" description="Helical" evidence="1">
    <location>
        <begin position="91"/>
        <end position="109"/>
    </location>
</feature>
<reference evidence="2 3" key="1">
    <citation type="submission" date="2021-05" db="EMBL/GenBank/DDBJ databases">
        <title>Novel Bacillus species.</title>
        <authorList>
            <person name="Liu G."/>
        </authorList>
    </citation>
    <scope>NUCLEOTIDE SEQUENCE [LARGE SCALE GENOMIC DNA]</scope>
    <source>
        <strain evidence="2 3">FJAT-49682</strain>
    </source>
</reference>
<organism evidence="2 3">
    <name type="scientific">Lederbergia citrea</name>
    <dbReference type="NCBI Taxonomy" id="2833581"/>
    <lineage>
        <taxon>Bacteria</taxon>
        <taxon>Bacillati</taxon>
        <taxon>Bacillota</taxon>
        <taxon>Bacilli</taxon>
        <taxon>Bacillales</taxon>
        <taxon>Bacillaceae</taxon>
        <taxon>Lederbergia</taxon>
    </lineage>
</organism>
<dbReference type="Proteomes" id="UP000676456">
    <property type="component" value="Unassembled WGS sequence"/>
</dbReference>
<keyword evidence="1" id="KW-0472">Membrane</keyword>
<gene>
    <name evidence="2" type="ORF">KHA91_19420</name>
</gene>
<name>A0A942UQ96_9BACI</name>
<feature type="transmembrane region" description="Helical" evidence="1">
    <location>
        <begin position="34"/>
        <end position="56"/>
    </location>
</feature>
<accession>A0A942UQ96</accession>